<feature type="domain" description="AAA+ ATPase" evidence="1">
    <location>
        <begin position="84"/>
        <end position="262"/>
    </location>
</feature>
<dbReference type="SMART" id="SM00382">
    <property type="entry name" value="AAA"/>
    <property type="match status" value="1"/>
</dbReference>
<dbReference type="AlphaFoldDB" id="A0A0M9UCF8"/>
<dbReference type="STRING" id="872965.SE16_00930"/>
<evidence type="ECO:0000313" key="3">
    <source>
        <dbReference type="Proteomes" id="UP000037784"/>
    </source>
</evidence>
<reference evidence="3" key="2">
    <citation type="submission" date="2015-08" db="EMBL/GenBank/DDBJ databases">
        <title>Draft Genome Sequence of a Heterotrophic Facultative Anaerobic Bacterium Ardenticatena maritima Strain 110S.</title>
        <authorList>
            <person name="Kawaichi S."/>
            <person name="Yoshida T."/>
            <person name="Sako Y."/>
            <person name="Nakamura R."/>
        </authorList>
    </citation>
    <scope>NUCLEOTIDE SEQUENCE [LARGE SCALE GENOMIC DNA]</scope>
    <source>
        <strain evidence="3">110S</strain>
    </source>
</reference>
<dbReference type="InterPro" id="IPR003959">
    <property type="entry name" value="ATPase_AAA_core"/>
</dbReference>
<dbReference type="Gene3D" id="3.40.50.300">
    <property type="entry name" value="P-loop containing nucleotide triphosphate hydrolases"/>
    <property type="match status" value="1"/>
</dbReference>
<dbReference type="GO" id="GO:0005524">
    <property type="term" value="F:ATP binding"/>
    <property type="evidence" value="ECO:0007669"/>
    <property type="project" value="InterPro"/>
</dbReference>
<dbReference type="InterPro" id="IPR027417">
    <property type="entry name" value="P-loop_NTPase"/>
</dbReference>
<dbReference type="SUPFAM" id="SSF52540">
    <property type="entry name" value="P-loop containing nucleoside triphosphate hydrolases"/>
    <property type="match status" value="1"/>
</dbReference>
<dbReference type="InterPro" id="IPR050764">
    <property type="entry name" value="CbbQ/NirQ/NorQ/GpvN"/>
</dbReference>
<protein>
    <recommendedName>
        <fullName evidence="1">AAA+ ATPase domain-containing protein</fullName>
    </recommendedName>
</protein>
<proteinExistence type="predicted"/>
<comment type="caution">
    <text evidence="2">The sequence shown here is derived from an EMBL/GenBank/DDBJ whole genome shotgun (WGS) entry which is preliminary data.</text>
</comment>
<dbReference type="PANTHER" id="PTHR42759:SF1">
    <property type="entry name" value="MAGNESIUM-CHELATASE SUBUNIT CHLD"/>
    <property type="match status" value="1"/>
</dbReference>
<dbReference type="GO" id="GO:0016887">
    <property type="term" value="F:ATP hydrolysis activity"/>
    <property type="evidence" value="ECO:0007669"/>
    <property type="project" value="InterPro"/>
</dbReference>
<organism evidence="2 3">
    <name type="scientific">Ardenticatena maritima</name>
    <dbReference type="NCBI Taxonomy" id="872965"/>
    <lineage>
        <taxon>Bacteria</taxon>
        <taxon>Bacillati</taxon>
        <taxon>Chloroflexota</taxon>
        <taxon>Ardenticatenia</taxon>
        <taxon>Ardenticatenales</taxon>
        <taxon>Ardenticatenaceae</taxon>
        <taxon>Ardenticatena</taxon>
    </lineage>
</organism>
<name>A0A0M9UCF8_9CHLR</name>
<evidence type="ECO:0000313" key="2">
    <source>
        <dbReference type="EMBL" id="GAP62790.1"/>
    </source>
</evidence>
<dbReference type="PANTHER" id="PTHR42759">
    <property type="entry name" value="MOXR FAMILY PROTEIN"/>
    <property type="match status" value="1"/>
</dbReference>
<reference evidence="2 3" key="1">
    <citation type="journal article" date="2015" name="Genome Announc.">
        <title>Draft Genome Sequence of a Heterotrophic Facultative Anaerobic Thermophilic Bacterium, Ardenticatena maritima Strain 110ST.</title>
        <authorList>
            <person name="Kawaichi S."/>
            <person name="Yoshida T."/>
            <person name="Sako Y."/>
            <person name="Nakamura R."/>
        </authorList>
    </citation>
    <scope>NUCLEOTIDE SEQUENCE [LARGE SCALE GENOMIC DNA]</scope>
    <source>
        <strain evidence="2 3">110S</strain>
    </source>
</reference>
<dbReference type="Proteomes" id="UP000037784">
    <property type="component" value="Unassembled WGS sequence"/>
</dbReference>
<dbReference type="Pfam" id="PF00004">
    <property type="entry name" value="AAA"/>
    <property type="match status" value="1"/>
</dbReference>
<keyword evidence="3" id="KW-1185">Reference proteome</keyword>
<evidence type="ECO:0000259" key="1">
    <source>
        <dbReference type="SMART" id="SM00382"/>
    </source>
</evidence>
<dbReference type="CDD" id="cd00009">
    <property type="entry name" value="AAA"/>
    <property type="match status" value="1"/>
</dbReference>
<dbReference type="EMBL" id="BBZA01000082">
    <property type="protein sequence ID" value="GAP62790.1"/>
    <property type="molecule type" value="Genomic_DNA"/>
</dbReference>
<sequence length="363" mass="40914">MASSWHACWIFDQSRSVGYNSKQNKPVALVQSPTLHTGASVSTTQPAEGGRMFQSIDDVKHRLKAANYLASDDIATVVFLADQLGKPLLVEGPAGVGKTELAKAIADALGAELIRLQCYEGLDEAKALYEWQYAKQMLYTQVLRDRVGELLADTQTLREAFERIAEEEDLFFSERFLLPRPLLRALMAEQRPVLLIDEVDKADPEFEAFLLEVLSDFQVSIPELGTIRARTQPFVLLTSNQARELSDALKRRCLHLFINYPSFAEELGVVRMRVPEASEALAAELVAFVQEVRNLALKKVPGLSETLDWARALALLNVHHLGVKEVERTLGVIIKHEGDQMRTRQSIPELLRRAQLRLREWEE</sequence>
<dbReference type="InParanoid" id="A0A0M9UCF8"/>
<gene>
    <name evidence="2" type="ORF">ARMA_1213</name>
</gene>
<dbReference type="InterPro" id="IPR003593">
    <property type="entry name" value="AAA+_ATPase"/>
</dbReference>
<accession>A0A0M9UCF8</accession>